<evidence type="ECO:0000313" key="2">
    <source>
        <dbReference type="EMBL" id="MED6200151.1"/>
    </source>
</evidence>
<gene>
    <name evidence="2" type="ORF">PIB30_082392</name>
</gene>
<feature type="non-terminal residue" evidence="2">
    <location>
        <position position="101"/>
    </location>
</feature>
<feature type="compositionally biased region" description="Acidic residues" evidence="1">
    <location>
        <begin position="52"/>
        <end position="75"/>
    </location>
</feature>
<protein>
    <submittedName>
        <fullName evidence="2">Uncharacterized protein</fullName>
    </submittedName>
</protein>
<evidence type="ECO:0000256" key="1">
    <source>
        <dbReference type="SAM" id="MobiDB-lite"/>
    </source>
</evidence>
<feature type="compositionally biased region" description="Basic and acidic residues" evidence="1">
    <location>
        <begin position="27"/>
        <end position="51"/>
    </location>
</feature>
<sequence>MVTPTQGQVRARQLKSWELILPSEGWKCEGDDVESNKASKEVPERVGNAKEIEEEDKDEGEEEEDPKEEASEEDMPVVPRPMDVDADEDYLQYLEEVRRHP</sequence>
<dbReference type="EMBL" id="JASCZI010212714">
    <property type="protein sequence ID" value="MED6200151.1"/>
    <property type="molecule type" value="Genomic_DNA"/>
</dbReference>
<name>A0ABU6XRI9_9FABA</name>
<keyword evidence="3" id="KW-1185">Reference proteome</keyword>
<dbReference type="Proteomes" id="UP001341840">
    <property type="component" value="Unassembled WGS sequence"/>
</dbReference>
<feature type="region of interest" description="Disordered" evidence="1">
    <location>
        <begin position="27"/>
        <end position="85"/>
    </location>
</feature>
<evidence type="ECO:0000313" key="3">
    <source>
        <dbReference type="Proteomes" id="UP001341840"/>
    </source>
</evidence>
<reference evidence="2 3" key="1">
    <citation type="journal article" date="2023" name="Plants (Basel)">
        <title>Bridging the Gap: Combining Genomics and Transcriptomics Approaches to Understand Stylosanthes scabra, an Orphan Legume from the Brazilian Caatinga.</title>
        <authorList>
            <person name="Ferreira-Neto J.R.C."/>
            <person name="da Silva M.D."/>
            <person name="Binneck E."/>
            <person name="de Melo N.F."/>
            <person name="da Silva R.H."/>
            <person name="de Melo A.L.T.M."/>
            <person name="Pandolfi V."/>
            <person name="Bustamante F.O."/>
            <person name="Brasileiro-Vidal A.C."/>
            <person name="Benko-Iseppon A.M."/>
        </authorList>
    </citation>
    <scope>NUCLEOTIDE SEQUENCE [LARGE SCALE GENOMIC DNA]</scope>
    <source>
        <tissue evidence="2">Leaves</tissue>
    </source>
</reference>
<accession>A0ABU6XRI9</accession>
<comment type="caution">
    <text evidence="2">The sequence shown here is derived from an EMBL/GenBank/DDBJ whole genome shotgun (WGS) entry which is preliminary data.</text>
</comment>
<organism evidence="2 3">
    <name type="scientific">Stylosanthes scabra</name>
    <dbReference type="NCBI Taxonomy" id="79078"/>
    <lineage>
        <taxon>Eukaryota</taxon>
        <taxon>Viridiplantae</taxon>
        <taxon>Streptophyta</taxon>
        <taxon>Embryophyta</taxon>
        <taxon>Tracheophyta</taxon>
        <taxon>Spermatophyta</taxon>
        <taxon>Magnoliopsida</taxon>
        <taxon>eudicotyledons</taxon>
        <taxon>Gunneridae</taxon>
        <taxon>Pentapetalae</taxon>
        <taxon>rosids</taxon>
        <taxon>fabids</taxon>
        <taxon>Fabales</taxon>
        <taxon>Fabaceae</taxon>
        <taxon>Papilionoideae</taxon>
        <taxon>50 kb inversion clade</taxon>
        <taxon>dalbergioids sensu lato</taxon>
        <taxon>Dalbergieae</taxon>
        <taxon>Pterocarpus clade</taxon>
        <taxon>Stylosanthes</taxon>
    </lineage>
</organism>
<proteinExistence type="predicted"/>